<dbReference type="PANTHER" id="PTHR43585:SF2">
    <property type="entry name" value="ATP-GRASP ENZYME FSQD"/>
    <property type="match status" value="1"/>
</dbReference>
<dbReference type="EMBL" id="JAMQGM010000029">
    <property type="protein sequence ID" value="MCM2578519.1"/>
    <property type="molecule type" value="Genomic_DNA"/>
</dbReference>
<evidence type="ECO:0000256" key="2">
    <source>
        <dbReference type="ARBA" id="ARBA00022741"/>
    </source>
</evidence>
<dbReference type="InterPro" id="IPR052032">
    <property type="entry name" value="ATP-dep_AA_Ligase"/>
</dbReference>
<evidence type="ECO:0000313" key="6">
    <source>
        <dbReference type="EMBL" id="MCM2578519.1"/>
    </source>
</evidence>
<sequence length="400" mass="44489">MKILVMHQVPYRKISYHLGIDHNAHEVTYIGHPHRMADLPEDLPCERVTLDAEEDLIDGIRTRVSPEDGYEKVLALSEFGIREAWHVRQHLGVDGQDLPQIERVRDKVRMKEALAASGVRHPRFVASPPACGPLPWSGRTVLKPRQGASSEDVTIHETAREALSAYRKLPDPTEFQLEEHIDGDILHADGLVQNGRIVDVAVSRYVNKPVEYADGKPLGSHQVECIPVYRDFADAVVASLGIDEGCIHLEFFETADGEPVFLEIANRLGGAGVCTVHHQHTGIHLPSHEIAIRLGLERPPADTRTGRYHGWLAFPGHHLDAGAGCSVEVPAEVLDHPCLDRIHVLEPGRPLPRHITYQEWEVPVFIEASHPDPAVLRGFLQECTRAVSVRPEPSTIKEPV</sequence>
<dbReference type="PROSITE" id="PS50975">
    <property type="entry name" value="ATP_GRASP"/>
    <property type="match status" value="1"/>
</dbReference>
<keyword evidence="3 4" id="KW-0067">ATP-binding</keyword>
<organism evidence="6 7">
    <name type="scientific">Streptomyces meridianus</name>
    <dbReference type="NCBI Taxonomy" id="2938945"/>
    <lineage>
        <taxon>Bacteria</taxon>
        <taxon>Bacillati</taxon>
        <taxon>Actinomycetota</taxon>
        <taxon>Actinomycetes</taxon>
        <taxon>Kitasatosporales</taxon>
        <taxon>Streptomycetaceae</taxon>
        <taxon>Streptomyces</taxon>
    </lineage>
</organism>
<dbReference type="RefSeq" id="WP_251415199.1">
    <property type="nucleotide sequence ID" value="NZ_JAMQGM010000029.1"/>
</dbReference>
<evidence type="ECO:0000256" key="3">
    <source>
        <dbReference type="ARBA" id="ARBA00022840"/>
    </source>
</evidence>
<keyword evidence="7" id="KW-1185">Reference proteome</keyword>
<proteinExistence type="predicted"/>
<dbReference type="InterPro" id="IPR011761">
    <property type="entry name" value="ATP-grasp"/>
</dbReference>
<comment type="caution">
    <text evidence="6">The sequence shown here is derived from an EMBL/GenBank/DDBJ whole genome shotgun (WGS) entry which is preliminary data.</text>
</comment>
<evidence type="ECO:0000256" key="4">
    <source>
        <dbReference type="PROSITE-ProRule" id="PRU00409"/>
    </source>
</evidence>
<dbReference type="SUPFAM" id="SSF56059">
    <property type="entry name" value="Glutathione synthetase ATP-binding domain-like"/>
    <property type="match status" value="1"/>
</dbReference>
<name>A0ABT0X7X5_9ACTN</name>
<accession>A0ABT0X7X5</accession>
<dbReference type="Gene3D" id="3.30.470.20">
    <property type="entry name" value="ATP-grasp fold, B domain"/>
    <property type="match status" value="1"/>
</dbReference>
<keyword evidence="1" id="KW-0436">Ligase</keyword>
<gene>
    <name evidence="6" type="ORF">M1E25_14325</name>
</gene>
<evidence type="ECO:0000313" key="7">
    <source>
        <dbReference type="Proteomes" id="UP001167160"/>
    </source>
</evidence>
<evidence type="ECO:0000256" key="1">
    <source>
        <dbReference type="ARBA" id="ARBA00022598"/>
    </source>
</evidence>
<feature type="domain" description="ATP-grasp" evidence="5">
    <location>
        <begin position="111"/>
        <end position="294"/>
    </location>
</feature>
<dbReference type="PANTHER" id="PTHR43585">
    <property type="entry name" value="FUMIPYRROLE BIOSYNTHESIS PROTEIN C"/>
    <property type="match status" value="1"/>
</dbReference>
<evidence type="ECO:0000259" key="5">
    <source>
        <dbReference type="PROSITE" id="PS50975"/>
    </source>
</evidence>
<dbReference type="Proteomes" id="UP001167160">
    <property type="component" value="Unassembled WGS sequence"/>
</dbReference>
<protein>
    <recommendedName>
        <fullName evidence="5">ATP-grasp domain-containing protein</fullName>
    </recommendedName>
</protein>
<keyword evidence="2 4" id="KW-0547">Nucleotide-binding</keyword>
<reference evidence="6" key="1">
    <citation type="journal article" date="2023" name="Int. J. Syst. Evol. Microbiol.">
        <title>Streptomyces meridianus sp. nov. isolated from brackish water of the Tagus estuary in Alcochete, Portugal.</title>
        <authorList>
            <person name="Santos J.D.N."/>
            <person name="Klimek D."/>
            <person name="Calusinska M."/>
            <person name="Lobo Da Cunha A."/>
            <person name="Catita J."/>
            <person name="Goncalves H."/>
            <person name="Gonzalez I."/>
            <person name="Reyes F."/>
            <person name="Lage O.M."/>
        </authorList>
    </citation>
    <scope>NUCLEOTIDE SEQUENCE</scope>
    <source>
        <strain evidence="6">MTZ3.1</strain>
    </source>
</reference>